<evidence type="ECO:0000313" key="2">
    <source>
        <dbReference type="Proteomes" id="UP000821845"/>
    </source>
</evidence>
<proteinExistence type="predicted"/>
<keyword evidence="2" id="KW-1185">Reference proteome</keyword>
<dbReference type="Proteomes" id="UP000821845">
    <property type="component" value="Chromosome 3"/>
</dbReference>
<dbReference type="EMBL" id="CM023483">
    <property type="protein sequence ID" value="KAH6937298.1"/>
    <property type="molecule type" value="Genomic_DNA"/>
</dbReference>
<comment type="caution">
    <text evidence="1">The sequence shown here is derived from an EMBL/GenBank/DDBJ whole genome shotgun (WGS) entry which is preliminary data.</text>
</comment>
<gene>
    <name evidence="1" type="ORF">HPB50_026493</name>
</gene>
<accession>A0ACB7SRE1</accession>
<organism evidence="1 2">
    <name type="scientific">Hyalomma asiaticum</name>
    <name type="common">Tick</name>
    <dbReference type="NCBI Taxonomy" id="266040"/>
    <lineage>
        <taxon>Eukaryota</taxon>
        <taxon>Metazoa</taxon>
        <taxon>Ecdysozoa</taxon>
        <taxon>Arthropoda</taxon>
        <taxon>Chelicerata</taxon>
        <taxon>Arachnida</taxon>
        <taxon>Acari</taxon>
        <taxon>Parasitiformes</taxon>
        <taxon>Ixodida</taxon>
        <taxon>Ixodoidea</taxon>
        <taxon>Ixodidae</taxon>
        <taxon>Hyalomminae</taxon>
        <taxon>Hyalomma</taxon>
    </lineage>
</organism>
<name>A0ACB7SRE1_HYAAI</name>
<protein>
    <submittedName>
        <fullName evidence="1">Uncharacterized protein</fullName>
    </submittedName>
</protein>
<reference evidence="1" key="1">
    <citation type="submission" date="2020-05" db="EMBL/GenBank/DDBJ databases">
        <title>Large-scale comparative analyses of tick genomes elucidate their genetic diversity and vector capacities.</title>
        <authorList>
            <person name="Jia N."/>
            <person name="Wang J."/>
            <person name="Shi W."/>
            <person name="Du L."/>
            <person name="Sun Y."/>
            <person name="Zhan W."/>
            <person name="Jiang J."/>
            <person name="Wang Q."/>
            <person name="Zhang B."/>
            <person name="Ji P."/>
            <person name="Sakyi L.B."/>
            <person name="Cui X."/>
            <person name="Yuan T."/>
            <person name="Jiang B."/>
            <person name="Yang W."/>
            <person name="Lam T.T.-Y."/>
            <person name="Chang Q."/>
            <person name="Ding S."/>
            <person name="Wang X."/>
            <person name="Zhu J."/>
            <person name="Ruan X."/>
            <person name="Zhao L."/>
            <person name="Wei J."/>
            <person name="Que T."/>
            <person name="Du C."/>
            <person name="Cheng J."/>
            <person name="Dai P."/>
            <person name="Han X."/>
            <person name="Huang E."/>
            <person name="Gao Y."/>
            <person name="Liu J."/>
            <person name="Shao H."/>
            <person name="Ye R."/>
            <person name="Li L."/>
            <person name="Wei W."/>
            <person name="Wang X."/>
            <person name="Wang C."/>
            <person name="Yang T."/>
            <person name="Huo Q."/>
            <person name="Li W."/>
            <person name="Guo W."/>
            <person name="Chen H."/>
            <person name="Zhou L."/>
            <person name="Ni X."/>
            <person name="Tian J."/>
            <person name="Zhou Y."/>
            <person name="Sheng Y."/>
            <person name="Liu T."/>
            <person name="Pan Y."/>
            <person name="Xia L."/>
            <person name="Li J."/>
            <person name="Zhao F."/>
            <person name="Cao W."/>
        </authorList>
    </citation>
    <scope>NUCLEOTIDE SEQUENCE</scope>
    <source>
        <strain evidence="1">Hyas-2018</strain>
    </source>
</reference>
<sequence length="206" mass="23133">MARSATLVRARGCSPTAPRLIRWISRFPARNEVGVARRRVRHASVDEEGQKKAVQGCGEKPREKPRTKTNSENGRPRERHIESLAFGAWFACVSWHVQTALTLAADLDNADIFYVLHQKSNATWDSFHFKVVDEGESPGLVLALTAEPHEKDELRIKETSIHKVCRIFVFPNLVGQPVVCSAMFPCPFSRVPHRVLKLRGSPSSRA</sequence>
<evidence type="ECO:0000313" key="1">
    <source>
        <dbReference type="EMBL" id="KAH6937298.1"/>
    </source>
</evidence>